<dbReference type="EMBL" id="LACB01000039">
    <property type="protein sequence ID" value="KAJ9491151.1"/>
    <property type="molecule type" value="Genomic_DNA"/>
</dbReference>
<evidence type="ECO:0000313" key="1">
    <source>
        <dbReference type="EMBL" id="KAJ9491151.1"/>
    </source>
</evidence>
<evidence type="ECO:0000313" key="2">
    <source>
        <dbReference type="Proteomes" id="UP001227192"/>
    </source>
</evidence>
<gene>
    <name evidence="1" type="ORF">VN97_g2117</name>
</gene>
<organism evidence="1 2">
    <name type="scientific">Penicillium thymicola</name>
    <dbReference type="NCBI Taxonomy" id="293382"/>
    <lineage>
        <taxon>Eukaryota</taxon>
        <taxon>Fungi</taxon>
        <taxon>Dikarya</taxon>
        <taxon>Ascomycota</taxon>
        <taxon>Pezizomycotina</taxon>
        <taxon>Eurotiomycetes</taxon>
        <taxon>Eurotiomycetidae</taxon>
        <taxon>Eurotiales</taxon>
        <taxon>Aspergillaceae</taxon>
        <taxon>Penicillium</taxon>
    </lineage>
</organism>
<reference evidence="1" key="1">
    <citation type="submission" date="2015-06" db="EMBL/GenBank/DDBJ databases">
        <authorList>
            <person name="Nguyen H."/>
        </authorList>
    </citation>
    <scope>NUCLEOTIDE SEQUENCE</scope>
    <source>
        <strain evidence="1">DAOM 180753</strain>
    </source>
</reference>
<reference evidence="1" key="2">
    <citation type="journal article" date="2016" name="Fungal Biol.">
        <title>Ochratoxin A production by Penicillium thymicola.</title>
        <authorList>
            <person name="Nguyen H.D.T."/>
            <person name="McMullin D.R."/>
            <person name="Ponomareva E."/>
            <person name="Riley R."/>
            <person name="Pomraning K.R."/>
            <person name="Baker S.E."/>
            <person name="Seifert K.A."/>
        </authorList>
    </citation>
    <scope>NUCLEOTIDE SEQUENCE</scope>
    <source>
        <strain evidence="1">DAOM 180753</strain>
    </source>
</reference>
<accession>A0AAI9TQ76</accession>
<name>A0AAI9TQ76_PENTH</name>
<proteinExistence type="predicted"/>
<comment type="caution">
    <text evidence="1">The sequence shown here is derived from an EMBL/GenBank/DDBJ whole genome shotgun (WGS) entry which is preliminary data.</text>
</comment>
<dbReference type="Proteomes" id="UP001227192">
    <property type="component" value="Unassembled WGS sequence"/>
</dbReference>
<protein>
    <submittedName>
        <fullName evidence="1">Uncharacterized protein</fullName>
    </submittedName>
</protein>
<keyword evidence="2" id="KW-1185">Reference proteome</keyword>
<sequence length="136" mass="15500">MEGLCSCECRSLDKRHAKTTDDEDALIQTHYMQPMADPRQFVHASSLRRTSQLTKYLAENDQGEQGSQLPLPHAFSTHDAARGASRFRRPAWTFSRSTVSPAFRCFLIFFFLLRRAVVSARNSIVSILGFRPRGHQ</sequence>
<dbReference type="AlphaFoldDB" id="A0AAI9TQ76"/>